<protein>
    <recommendedName>
        <fullName evidence="2">CS domain-containing protein</fullName>
    </recommendedName>
</protein>
<feature type="domain" description="CS" evidence="2">
    <location>
        <begin position="78"/>
        <end position="177"/>
    </location>
</feature>
<dbReference type="InterPro" id="IPR007052">
    <property type="entry name" value="CS_dom"/>
</dbReference>
<evidence type="ECO:0000259" key="2">
    <source>
        <dbReference type="PROSITE" id="PS51203"/>
    </source>
</evidence>
<dbReference type="Pfam" id="PF04969">
    <property type="entry name" value="CS"/>
    <property type="match status" value="1"/>
</dbReference>
<dbReference type="Gene3D" id="2.60.40.790">
    <property type="match status" value="1"/>
</dbReference>
<accession>A0A7S1JNY4</accession>
<feature type="chain" id="PRO_5031159222" description="CS domain-containing protein" evidence="1">
    <location>
        <begin position="37"/>
        <end position="241"/>
    </location>
</feature>
<evidence type="ECO:0000313" key="3">
    <source>
        <dbReference type="EMBL" id="CAD9049042.1"/>
    </source>
</evidence>
<dbReference type="PROSITE" id="PS51203">
    <property type="entry name" value="CS"/>
    <property type="match status" value="1"/>
</dbReference>
<reference evidence="3" key="1">
    <citation type="submission" date="2021-01" db="EMBL/GenBank/DDBJ databases">
        <authorList>
            <person name="Corre E."/>
            <person name="Pelletier E."/>
            <person name="Niang G."/>
            <person name="Scheremetjew M."/>
            <person name="Finn R."/>
            <person name="Kale V."/>
            <person name="Holt S."/>
            <person name="Cochrane G."/>
            <person name="Meng A."/>
            <person name="Brown T."/>
            <person name="Cohen L."/>
        </authorList>
    </citation>
    <scope>NUCLEOTIDE SEQUENCE</scope>
    <source>
        <strain evidence="3">CCMP3346</strain>
    </source>
</reference>
<organism evidence="3">
    <name type="scientific">Vitrella brassicaformis</name>
    <dbReference type="NCBI Taxonomy" id="1169539"/>
    <lineage>
        <taxon>Eukaryota</taxon>
        <taxon>Sar</taxon>
        <taxon>Alveolata</taxon>
        <taxon>Colpodellida</taxon>
        <taxon>Vitrellaceae</taxon>
        <taxon>Vitrella</taxon>
    </lineage>
</organism>
<proteinExistence type="predicted"/>
<evidence type="ECO:0000256" key="1">
    <source>
        <dbReference type="SAM" id="SignalP"/>
    </source>
</evidence>
<gene>
    <name evidence="3" type="ORF">VBRA1451_LOCUS4100</name>
</gene>
<feature type="signal peptide" evidence="1">
    <location>
        <begin position="1"/>
        <end position="36"/>
    </location>
</feature>
<dbReference type="InterPro" id="IPR008978">
    <property type="entry name" value="HSP20-like_chaperone"/>
</dbReference>
<dbReference type="EMBL" id="HBGB01007197">
    <property type="protein sequence ID" value="CAD9049042.1"/>
    <property type="molecule type" value="Transcribed_RNA"/>
</dbReference>
<keyword evidence="1" id="KW-0732">Signal</keyword>
<name>A0A7S1JNY4_9ALVE</name>
<dbReference type="SUPFAM" id="SSF49764">
    <property type="entry name" value="HSP20-like chaperones"/>
    <property type="match status" value="1"/>
</dbReference>
<sequence>MAMRMPHHRRRMHSWQFSCCCAALTHLAALISAAAAAAPSPLRRAITVPSFILPSRPLSASFRRRPSSLPLAAGKGRASVGGYHWVEDNVKIDVHFPLDGHPAVQPADVSLKTTTTSINLSLKGRPLLRGPLRGRTDPDETLWVFDEGEGGERELVVSLPKNEVRDAENRNDWFGVVRGDSAVSIDYMYYDDGGQYEYRRVKGEDFAAQLVQQVMELDDREQPSVLDDFDCEPRKALGLPD</sequence>
<dbReference type="AlphaFoldDB" id="A0A7S1JNY4"/>